<accession>A0A507B2C9</accession>
<organism evidence="2 3">
    <name type="scientific">Thyridium curvatum</name>
    <dbReference type="NCBI Taxonomy" id="1093900"/>
    <lineage>
        <taxon>Eukaryota</taxon>
        <taxon>Fungi</taxon>
        <taxon>Dikarya</taxon>
        <taxon>Ascomycota</taxon>
        <taxon>Pezizomycotina</taxon>
        <taxon>Sordariomycetes</taxon>
        <taxon>Sordariomycetidae</taxon>
        <taxon>Thyridiales</taxon>
        <taxon>Thyridiaceae</taxon>
        <taxon>Thyridium</taxon>
    </lineage>
</organism>
<dbReference type="AlphaFoldDB" id="A0A507B2C9"/>
<gene>
    <name evidence="2" type="ORF">E0L32_007929</name>
</gene>
<dbReference type="GeneID" id="41975376"/>
<dbReference type="InterPro" id="IPR027417">
    <property type="entry name" value="P-loop_NTPase"/>
</dbReference>
<dbReference type="Pfam" id="PF17784">
    <property type="entry name" value="Sulfotransfer_4"/>
    <property type="match status" value="1"/>
</dbReference>
<evidence type="ECO:0000313" key="3">
    <source>
        <dbReference type="Proteomes" id="UP000319257"/>
    </source>
</evidence>
<comment type="caution">
    <text evidence="2">The sequence shown here is derived from an EMBL/GenBank/DDBJ whole genome shotgun (WGS) entry which is preliminary data.</text>
</comment>
<dbReference type="EMBL" id="SKBQ01000050">
    <property type="protein sequence ID" value="TPX11068.1"/>
    <property type="molecule type" value="Genomic_DNA"/>
</dbReference>
<protein>
    <recommendedName>
        <fullName evidence="4">NAD dependent epimerase/dehydratase</fullName>
    </recommendedName>
</protein>
<dbReference type="PANTHER" id="PTHR36978:SF3">
    <property type="entry name" value="P-LOOP CONTAINING NUCLEOSIDE TRIPHOSPHATE HYDROLASE PROTEIN"/>
    <property type="match status" value="1"/>
</dbReference>
<keyword evidence="1" id="KW-0472">Membrane</keyword>
<keyword evidence="1" id="KW-0812">Transmembrane</keyword>
<name>A0A507B2C9_9PEZI</name>
<dbReference type="RefSeq" id="XP_030992779.1">
    <property type="nucleotide sequence ID" value="XM_031142727.1"/>
</dbReference>
<evidence type="ECO:0000256" key="1">
    <source>
        <dbReference type="SAM" id="Phobius"/>
    </source>
</evidence>
<dbReference type="PANTHER" id="PTHR36978">
    <property type="entry name" value="P-LOOP CONTAINING NUCLEOTIDE TRIPHOSPHATE HYDROLASE"/>
    <property type="match status" value="1"/>
</dbReference>
<dbReference type="OrthoDB" id="408152at2759"/>
<feature type="transmembrane region" description="Helical" evidence="1">
    <location>
        <begin position="255"/>
        <end position="273"/>
    </location>
</feature>
<dbReference type="Proteomes" id="UP000319257">
    <property type="component" value="Unassembled WGS sequence"/>
</dbReference>
<dbReference type="SUPFAM" id="SSF52540">
    <property type="entry name" value="P-loop containing nucleoside triphosphate hydrolases"/>
    <property type="match status" value="1"/>
</dbReference>
<evidence type="ECO:0008006" key="4">
    <source>
        <dbReference type="Google" id="ProtNLM"/>
    </source>
</evidence>
<dbReference type="STRING" id="1093900.A0A507B2C9"/>
<proteinExistence type="predicted"/>
<dbReference type="InParanoid" id="A0A507B2C9"/>
<sequence length="280" mass="31299">MGGVPSVPTDPSRTIQVIGAGYSRTGTVSMQMALEKLLDGPVMHGGTALLGREDAYCKKWLEVYEAHAAGDRPRKLKALREATRGFVGICDLPGNNFIEELVELYPDAKVVAVHRDADRWWKSIELIIKNTTPRWLKYYLAPVPGWRHFPKMVEWFTYRGEEILTTEVEGVTDPQSRSPGPDILPADIGKDLLAVHNRWVASFVPPEKFLLMELKDGWEPLCEFLDKPVPDEPFPRANDAAAVEQTAKDIMTKTALVWLGIFATTGAAGYAAFKLWEAYL</sequence>
<evidence type="ECO:0000313" key="2">
    <source>
        <dbReference type="EMBL" id="TPX11068.1"/>
    </source>
</evidence>
<dbReference type="Gene3D" id="3.40.50.300">
    <property type="entry name" value="P-loop containing nucleotide triphosphate hydrolases"/>
    <property type="match status" value="1"/>
</dbReference>
<keyword evidence="1" id="KW-1133">Transmembrane helix</keyword>
<keyword evidence="3" id="KW-1185">Reference proteome</keyword>
<reference evidence="2 3" key="1">
    <citation type="submission" date="2019-06" db="EMBL/GenBank/DDBJ databases">
        <title>Draft genome sequence of the filamentous fungus Phialemoniopsis curvata isolated from diesel fuel.</title>
        <authorList>
            <person name="Varaljay V.A."/>
            <person name="Lyon W.J."/>
            <person name="Crouch A.L."/>
            <person name="Drake C.E."/>
            <person name="Hollomon J.M."/>
            <person name="Nadeau L.J."/>
            <person name="Nunn H.S."/>
            <person name="Stevenson B.S."/>
            <person name="Bojanowski C.L."/>
            <person name="Crookes-Goodson W.J."/>
        </authorList>
    </citation>
    <scope>NUCLEOTIDE SEQUENCE [LARGE SCALE GENOMIC DNA]</scope>
    <source>
        <strain evidence="2 3">D216</strain>
    </source>
</reference>
<dbReference type="InterPro" id="IPR040632">
    <property type="entry name" value="Sulfotransfer_4"/>
</dbReference>